<dbReference type="EMBL" id="ON926860">
    <property type="protein sequence ID" value="WEG72143.1"/>
    <property type="molecule type" value="mRNA"/>
</dbReference>
<reference evidence="2" key="1">
    <citation type="submission" date="2022-06" db="EMBL/GenBank/DDBJ databases">
        <authorList>
            <person name="Shang L."/>
        </authorList>
    </citation>
    <scope>NUCLEOTIDE SEQUENCE</scope>
</reference>
<feature type="transmembrane region" description="Helical" evidence="1">
    <location>
        <begin position="83"/>
        <end position="107"/>
    </location>
</feature>
<evidence type="ECO:0000313" key="2">
    <source>
        <dbReference type="EMBL" id="WEG72143.1"/>
    </source>
</evidence>
<name>A0A9Y1IQG8_GRAMO</name>
<feature type="transmembrane region" description="Helical" evidence="1">
    <location>
        <begin position="142"/>
        <end position="163"/>
    </location>
</feature>
<sequence>MTLLNSLKYYINKNDFDWGRSDITLQLFHPQFELFFAINGIFFSNRESIIRFIWPVLSALITLIATAFEMMFIWRGISIRDYTFATECFCYFFILGSVSIVYSSVLLNRTKIFELLNNMNNDFVFICGLGRKYKKCFLDGQLLIWKLCWYWLIFAVWVASLYVSNTMLYLLWQSIFATFDEHTVRPLMFPIWLPKDDPHRTPNYEVFMAFEIILIIIVLCTFGRKYLSAIELYDTTR</sequence>
<protein>
    <submittedName>
        <fullName evidence="2">Odorant-receptor-49</fullName>
    </submittedName>
</protein>
<keyword evidence="1" id="KW-1133">Transmembrane helix</keyword>
<proteinExistence type="evidence at transcript level"/>
<feature type="transmembrane region" description="Helical" evidence="1">
    <location>
        <begin position="206"/>
        <end position="227"/>
    </location>
</feature>
<organism evidence="2">
    <name type="scientific">Grapholita molesta</name>
    <name type="common">Oriental fruit moth</name>
    <name type="synonym">Cydia molesta</name>
    <dbReference type="NCBI Taxonomy" id="192188"/>
    <lineage>
        <taxon>Eukaryota</taxon>
        <taxon>Metazoa</taxon>
        <taxon>Ecdysozoa</taxon>
        <taxon>Arthropoda</taxon>
        <taxon>Hexapoda</taxon>
        <taxon>Insecta</taxon>
        <taxon>Pterygota</taxon>
        <taxon>Neoptera</taxon>
        <taxon>Endopterygota</taxon>
        <taxon>Lepidoptera</taxon>
        <taxon>Glossata</taxon>
        <taxon>Ditrysia</taxon>
        <taxon>Tortricoidea</taxon>
        <taxon>Tortricidae</taxon>
        <taxon>Olethreutinae</taxon>
        <taxon>Grapholitini</taxon>
        <taxon>Grapholita</taxon>
    </lineage>
</organism>
<keyword evidence="1" id="KW-0472">Membrane</keyword>
<evidence type="ECO:0000256" key="1">
    <source>
        <dbReference type="SAM" id="Phobius"/>
    </source>
</evidence>
<accession>A0A9Y1IQG8</accession>
<dbReference type="AlphaFoldDB" id="A0A9Y1IQG8"/>
<feature type="transmembrane region" description="Helical" evidence="1">
    <location>
        <begin position="52"/>
        <end position="77"/>
    </location>
</feature>
<keyword evidence="1" id="KW-0812">Transmembrane</keyword>